<evidence type="ECO:0000256" key="14">
    <source>
        <dbReference type="PROSITE-ProRule" id="PRU01360"/>
    </source>
</evidence>
<dbReference type="Proteomes" id="UP000013232">
    <property type="component" value="Unassembled WGS sequence"/>
</dbReference>
<evidence type="ECO:0000256" key="13">
    <source>
        <dbReference type="ARBA" id="ARBA00023237"/>
    </source>
</evidence>
<evidence type="ECO:0000256" key="3">
    <source>
        <dbReference type="ARBA" id="ARBA00022448"/>
    </source>
</evidence>
<dbReference type="Pfam" id="PF00593">
    <property type="entry name" value="TonB_dep_Rec_b-barrel"/>
    <property type="match status" value="1"/>
</dbReference>
<keyword evidence="20" id="KW-1185">Reference proteome</keyword>
<evidence type="ECO:0000256" key="7">
    <source>
        <dbReference type="ARBA" id="ARBA00022729"/>
    </source>
</evidence>
<dbReference type="GO" id="GO:0015344">
    <property type="term" value="F:siderophore uptake transmembrane transporter activity"/>
    <property type="evidence" value="ECO:0007669"/>
    <property type="project" value="TreeGrafter"/>
</dbReference>
<organism evidence="19 20">
    <name type="scientific">Thauera linaloolentis (strain DSM 12138 / JCM 21573 / CCUG 41526 / CIP 105981 / IAM 15112 / NBRC 102519 / 47Lol)</name>
    <dbReference type="NCBI Taxonomy" id="1123367"/>
    <lineage>
        <taxon>Bacteria</taxon>
        <taxon>Pseudomonadati</taxon>
        <taxon>Pseudomonadota</taxon>
        <taxon>Betaproteobacteria</taxon>
        <taxon>Rhodocyclales</taxon>
        <taxon>Zoogloeaceae</taxon>
        <taxon>Thauera</taxon>
    </lineage>
</organism>
<dbReference type="InterPro" id="IPR037066">
    <property type="entry name" value="Plug_dom_sf"/>
</dbReference>
<evidence type="ECO:0000256" key="2">
    <source>
        <dbReference type="ARBA" id="ARBA00009810"/>
    </source>
</evidence>
<evidence type="ECO:0000256" key="10">
    <source>
        <dbReference type="ARBA" id="ARBA00023077"/>
    </source>
</evidence>
<comment type="caution">
    <text evidence="19">The sequence shown here is derived from an EMBL/GenBank/DDBJ whole genome shotgun (WGS) entry which is preliminary data.</text>
</comment>
<dbReference type="InterPro" id="IPR011662">
    <property type="entry name" value="Secretin/TonB_short_N"/>
</dbReference>
<keyword evidence="11 14" id="KW-0472">Membrane</keyword>
<keyword evidence="6 14" id="KW-0812">Transmembrane</keyword>
<keyword evidence="8" id="KW-0408">Iron</keyword>
<keyword evidence="10 16" id="KW-0798">TonB box</keyword>
<dbReference type="SUPFAM" id="SSF56935">
    <property type="entry name" value="Porins"/>
    <property type="match status" value="1"/>
</dbReference>
<evidence type="ECO:0000256" key="15">
    <source>
        <dbReference type="PROSITE-ProRule" id="PRU10144"/>
    </source>
</evidence>
<dbReference type="Pfam" id="PF07715">
    <property type="entry name" value="Plug"/>
    <property type="match status" value="1"/>
</dbReference>
<keyword evidence="5" id="KW-0410">Iron transport</keyword>
<dbReference type="Gene3D" id="2.170.130.10">
    <property type="entry name" value="TonB-dependent receptor, plug domain"/>
    <property type="match status" value="1"/>
</dbReference>
<dbReference type="PANTHER" id="PTHR32552:SF74">
    <property type="entry name" value="HYDROXAMATE SIDEROPHORE RECEPTOR FHUE"/>
    <property type="match status" value="1"/>
</dbReference>
<evidence type="ECO:0000259" key="18">
    <source>
        <dbReference type="SMART" id="SM00965"/>
    </source>
</evidence>
<sequence length="797" mass="87349">MLAVQLATAALAISAMTPDAALAADTAAAAEAAGTPRSYRIPPGPLTDALGRFAAEAGVALSFDPAWTASLQSRGLQGSHSAETGFATLLRGTDLAAERQPGGGFVLRRISTVTGQESALAAVTVTAARDGATEGTGSYAQTGPSSSATKLGLTLRETPQSISVVTRQKMDDFGLNSINQVIEHTPGLTIHTLDSERPDYSVRGFSANFQYDGISVPYNSAYAAGNTLSDMAIYDRVEVVKGSTGLVNGSGEPGATINLIRKRPTRDFQGHAALSVGRWNNYRGELDVSGPLNEAGSLRGRAVAAYQDTESHLDHHRRKVPVFYGVLEADLTPSTLLTVGADYQDTDPRGSTWSGIQIFDSNGDFNDRPRSFNPATRWSRWIQETRSAFVKLEHQFDNEWSARLHLNHQINSQEAHLGTYSFGNPNPADGSGANFLDESHVGKTRSNAADIYASGPFQLLGRRHELVLGASINKRRWSDTGSYDPAGYTNLPNYYDWDGDVPELTQRVPYDYRQETTRDNGLYTTARWNLRDDLKLITGLRVSNYSRSGDTTMRERGVTTPYLGVVYDINDTFSAYASYTDIFKPQSVQDEQGKTLDPLVGKNYEAGLKGEFFGGRLNASAAIFRLKQDNYAQLSGGLTPSGGRAYRAIDGVVTKGYELELSGELTPQWRLQGGFTHRVSRRHDEKVGTTSPEDQFSFFASYQPSGVLNRLTVGGGARWQAKTWDNVRNPVQGTVKHTMPAYWLFDAMASYRVNDKVTASLNIRNLFDKKYYTLFPAYNTYMWGAPRSYSVSLRYDF</sequence>
<evidence type="ECO:0000256" key="9">
    <source>
        <dbReference type="ARBA" id="ARBA00023065"/>
    </source>
</evidence>
<dbReference type="eggNOG" id="COG4773">
    <property type="taxonomic scope" value="Bacteria"/>
</dbReference>
<reference evidence="19 20" key="1">
    <citation type="submission" date="2012-09" db="EMBL/GenBank/DDBJ databases">
        <title>Draft Genome Sequences of 6 Strains from Genus Thauera.</title>
        <authorList>
            <person name="Liu B."/>
            <person name="Shapleigh J.P."/>
            <person name="Frostegard A.H."/>
        </authorList>
    </citation>
    <scope>NUCLEOTIDE SEQUENCE [LARGE SCALE GENOMIC DNA]</scope>
    <source>
        <strain evidence="20">47Lol / DSM 12138</strain>
    </source>
</reference>
<dbReference type="EMBL" id="AMXE01000002">
    <property type="protein sequence ID" value="ENO90495.1"/>
    <property type="molecule type" value="Genomic_DNA"/>
</dbReference>
<dbReference type="InterPro" id="IPR039426">
    <property type="entry name" value="TonB-dep_rcpt-like"/>
</dbReference>
<evidence type="ECO:0000256" key="16">
    <source>
        <dbReference type="RuleBase" id="RU003357"/>
    </source>
</evidence>
<dbReference type="InterPro" id="IPR012910">
    <property type="entry name" value="Plug_dom"/>
</dbReference>
<dbReference type="PANTHER" id="PTHR32552">
    <property type="entry name" value="FERRICHROME IRON RECEPTOR-RELATED"/>
    <property type="match status" value="1"/>
</dbReference>
<dbReference type="InterPro" id="IPR000531">
    <property type="entry name" value="Beta-barrel_TonB"/>
</dbReference>
<dbReference type="GO" id="GO:0015891">
    <property type="term" value="P:siderophore transport"/>
    <property type="evidence" value="ECO:0007669"/>
    <property type="project" value="InterPro"/>
</dbReference>
<dbReference type="STRING" id="1123367.GCA_000621305_02419"/>
<dbReference type="RefSeq" id="WP_004332733.1">
    <property type="nucleotide sequence ID" value="NZ_AMXE01000002.1"/>
</dbReference>
<dbReference type="Gene3D" id="2.40.170.20">
    <property type="entry name" value="TonB-dependent receptor, beta-barrel domain"/>
    <property type="match status" value="1"/>
</dbReference>
<dbReference type="NCBIfam" id="TIGR01783">
    <property type="entry name" value="TonB-siderophor"/>
    <property type="match status" value="1"/>
</dbReference>
<feature type="domain" description="Secretin/TonB short N-terminal" evidence="18">
    <location>
        <begin position="59"/>
        <end position="110"/>
    </location>
</feature>
<evidence type="ECO:0000256" key="8">
    <source>
        <dbReference type="ARBA" id="ARBA00023004"/>
    </source>
</evidence>
<dbReference type="GO" id="GO:0038023">
    <property type="term" value="F:signaling receptor activity"/>
    <property type="evidence" value="ECO:0007669"/>
    <property type="project" value="InterPro"/>
</dbReference>
<comment type="subcellular location">
    <subcellularLocation>
        <location evidence="1 14">Cell outer membrane</location>
        <topology evidence="1 14">Multi-pass membrane protein</topology>
    </subcellularLocation>
</comment>
<keyword evidence="13 14" id="KW-0998">Cell outer membrane</keyword>
<comment type="similarity">
    <text evidence="2 14 16">Belongs to the TonB-dependent receptor family.</text>
</comment>
<accession>N6YG64</accession>
<dbReference type="InterPro" id="IPR036942">
    <property type="entry name" value="Beta-barrel_TonB_sf"/>
</dbReference>
<dbReference type="SMART" id="SM00965">
    <property type="entry name" value="STN"/>
    <property type="match status" value="1"/>
</dbReference>
<proteinExistence type="inferred from homology"/>
<evidence type="ECO:0000256" key="12">
    <source>
        <dbReference type="ARBA" id="ARBA00023170"/>
    </source>
</evidence>
<evidence type="ECO:0000256" key="5">
    <source>
        <dbReference type="ARBA" id="ARBA00022496"/>
    </source>
</evidence>
<feature type="signal peptide" evidence="17">
    <location>
        <begin position="1"/>
        <end position="23"/>
    </location>
</feature>
<evidence type="ECO:0000256" key="11">
    <source>
        <dbReference type="ARBA" id="ARBA00023136"/>
    </source>
</evidence>
<dbReference type="InterPro" id="IPR010917">
    <property type="entry name" value="TonB_rcpt_CS"/>
</dbReference>
<evidence type="ECO:0000256" key="17">
    <source>
        <dbReference type="SAM" id="SignalP"/>
    </source>
</evidence>
<dbReference type="AlphaFoldDB" id="N6YG64"/>
<keyword evidence="3 14" id="KW-0813">Transport</keyword>
<dbReference type="InterPro" id="IPR010105">
    <property type="entry name" value="TonB_sidphr_rcpt"/>
</dbReference>
<dbReference type="CDD" id="cd01347">
    <property type="entry name" value="ligand_gated_channel"/>
    <property type="match status" value="1"/>
</dbReference>
<gene>
    <name evidence="19" type="ORF">C666_01285</name>
</gene>
<dbReference type="PROSITE" id="PS52016">
    <property type="entry name" value="TONB_DEPENDENT_REC_3"/>
    <property type="match status" value="1"/>
</dbReference>
<dbReference type="FunFam" id="2.170.130.10:FF:000010">
    <property type="entry name" value="Ferripyoverdine receptor"/>
    <property type="match status" value="1"/>
</dbReference>
<keyword evidence="7 17" id="KW-0732">Signal</keyword>
<protein>
    <submittedName>
        <fullName evidence="19">TonB-dependent siderophore receptor</fullName>
    </submittedName>
</protein>
<dbReference type="GO" id="GO:0009279">
    <property type="term" value="C:cell outer membrane"/>
    <property type="evidence" value="ECO:0007669"/>
    <property type="project" value="UniProtKB-SubCell"/>
</dbReference>
<name>N6YG64_THAL4</name>
<keyword evidence="9" id="KW-0406">Ion transport</keyword>
<evidence type="ECO:0000256" key="6">
    <source>
        <dbReference type="ARBA" id="ARBA00022692"/>
    </source>
</evidence>
<evidence type="ECO:0000256" key="4">
    <source>
        <dbReference type="ARBA" id="ARBA00022452"/>
    </source>
</evidence>
<evidence type="ECO:0000256" key="1">
    <source>
        <dbReference type="ARBA" id="ARBA00004571"/>
    </source>
</evidence>
<evidence type="ECO:0000313" key="19">
    <source>
        <dbReference type="EMBL" id="ENO90495.1"/>
    </source>
</evidence>
<dbReference type="PROSITE" id="PS01156">
    <property type="entry name" value="TONB_DEPENDENT_REC_2"/>
    <property type="match status" value="1"/>
</dbReference>
<feature type="short sequence motif" description="TonB C-terminal box" evidence="15">
    <location>
        <begin position="780"/>
        <end position="797"/>
    </location>
</feature>
<evidence type="ECO:0000313" key="20">
    <source>
        <dbReference type="Proteomes" id="UP000013232"/>
    </source>
</evidence>
<feature type="chain" id="PRO_5004128077" evidence="17">
    <location>
        <begin position="24"/>
        <end position="797"/>
    </location>
</feature>
<keyword evidence="12 19" id="KW-0675">Receptor</keyword>
<keyword evidence="4 14" id="KW-1134">Transmembrane beta strand</keyword>
<dbReference type="Gene3D" id="3.55.50.30">
    <property type="match status" value="1"/>
</dbReference>